<dbReference type="RefSeq" id="WP_003062898.1">
    <property type="nucleotide sequence ID" value="NZ_ADVQ01000024.1"/>
</dbReference>
<evidence type="ECO:0000313" key="2">
    <source>
        <dbReference type="Proteomes" id="UP001161065"/>
    </source>
</evidence>
<dbReference type="Proteomes" id="UP001161065">
    <property type="component" value="Unassembled WGS sequence"/>
</dbReference>
<sequence>MVIADGSQACTPAAGMAVMSAGARVAIKDDEDWSLLAQESSFYI</sequence>
<organism evidence="1 2">
    <name type="scientific">Comamonas thiooxydans</name>
    <dbReference type="NCBI Taxonomy" id="363952"/>
    <lineage>
        <taxon>Bacteria</taxon>
        <taxon>Pseudomonadati</taxon>
        <taxon>Pseudomonadota</taxon>
        <taxon>Betaproteobacteria</taxon>
        <taxon>Burkholderiales</taxon>
        <taxon>Comamonadaceae</taxon>
        <taxon>Comamonas</taxon>
    </lineage>
</organism>
<reference evidence="1" key="1">
    <citation type="submission" date="2022-09" db="EMBL/GenBank/DDBJ databases">
        <title>Intensive care unit water sources are persistently colonized with multi-drug resistant bacteria and are the site of extensive horizontal gene transfer of antibiotic resistance genes.</title>
        <authorList>
            <person name="Diorio-Toth L."/>
        </authorList>
    </citation>
    <scope>NUCLEOTIDE SEQUENCE</scope>
    <source>
        <strain evidence="1">GD03832</strain>
    </source>
</reference>
<accession>A0AA42Q739</accession>
<comment type="caution">
    <text evidence="1">The sequence shown here is derived from an EMBL/GenBank/DDBJ whole genome shotgun (WGS) entry which is preliminary data.</text>
</comment>
<evidence type="ECO:0000313" key="1">
    <source>
        <dbReference type="EMBL" id="MDH1337304.1"/>
    </source>
</evidence>
<name>A0AA42Q739_9BURK</name>
<gene>
    <name evidence="1" type="ORF">N5D63_24510</name>
</gene>
<proteinExistence type="predicted"/>
<protein>
    <submittedName>
        <fullName evidence="1">Uncharacterized protein</fullName>
    </submittedName>
</protein>
<dbReference type="EMBL" id="JAOCEK010000035">
    <property type="protein sequence ID" value="MDH1337304.1"/>
    <property type="molecule type" value="Genomic_DNA"/>
</dbReference>
<dbReference type="AlphaFoldDB" id="A0AA42Q739"/>